<evidence type="ECO:0000313" key="3">
    <source>
        <dbReference type="EMBL" id="HIR56619.1"/>
    </source>
</evidence>
<dbReference type="Gene3D" id="4.10.1060.50">
    <property type="match status" value="1"/>
</dbReference>
<reference evidence="3" key="1">
    <citation type="submission" date="2020-10" db="EMBL/GenBank/DDBJ databases">
        <authorList>
            <person name="Gilroy R."/>
        </authorList>
    </citation>
    <scope>NUCLEOTIDE SEQUENCE</scope>
    <source>
        <strain evidence="3">ChiSjej1B19-7085</strain>
    </source>
</reference>
<accession>A0A9D1J132</accession>
<feature type="domain" description="Zinc-ribbon" evidence="2">
    <location>
        <begin position="97"/>
        <end position="118"/>
    </location>
</feature>
<proteinExistence type="predicted"/>
<dbReference type="Proteomes" id="UP000886785">
    <property type="component" value="Unassembled WGS sequence"/>
</dbReference>
<feature type="compositionally biased region" description="Low complexity" evidence="1">
    <location>
        <begin position="182"/>
        <end position="196"/>
    </location>
</feature>
<dbReference type="Pfam" id="PF13240">
    <property type="entry name" value="Zn_Ribbon_1"/>
    <property type="match status" value="1"/>
</dbReference>
<gene>
    <name evidence="3" type="ORF">IAA54_03040</name>
</gene>
<organism evidence="3 4">
    <name type="scientific">Candidatus Gallacutalibacter pullicola</name>
    <dbReference type="NCBI Taxonomy" id="2840830"/>
    <lineage>
        <taxon>Bacteria</taxon>
        <taxon>Bacillati</taxon>
        <taxon>Bacillota</taxon>
        <taxon>Clostridia</taxon>
        <taxon>Eubacteriales</taxon>
        <taxon>Candidatus Gallacutalibacter</taxon>
    </lineage>
</organism>
<comment type="caution">
    <text evidence="3">The sequence shown here is derived from an EMBL/GenBank/DDBJ whole genome shotgun (WGS) entry which is preliminary data.</text>
</comment>
<dbReference type="InterPro" id="IPR038587">
    <property type="entry name" value="Ribosomal_eL40_sf"/>
</dbReference>
<dbReference type="AlphaFoldDB" id="A0A9D1J132"/>
<evidence type="ECO:0000259" key="2">
    <source>
        <dbReference type="Pfam" id="PF13240"/>
    </source>
</evidence>
<sequence>MGILEDVVVNAKSAVNAVGKKAGIMVDISKLRISAADLNREIAERYESLGSIVYDSQKTGNSVQELIEENVAAIDELYDQLDLINAQLLQFRNKVVCKNCGRENPQEAFFCSFCGTRLKEDVKDEEPVETVTAEKCGCGCECKEAPAQEAQPASEECACEETAKVSDCGCCEEAAQETCAEAAPQEAAEESAAPAEDPTVEE</sequence>
<feature type="region of interest" description="Disordered" evidence="1">
    <location>
        <begin position="182"/>
        <end position="202"/>
    </location>
</feature>
<evidence type="ECO:0000256" key="1">
    <source>
        <dbReference type="SAM" id="MobiDB-lite"/>
    </source>
</evidence>
<name>A0A9D1J132_9FIRM</name>
<reference evidence="3" key="2">
    <citation type="journal article" date="2021" name="PeerJ">
        <title>Extensive microbial diversity within the chicken gut microbiome revealed by metagenomics and culture.</title>
        <authorList>
            <person name="Gilroy R."/>
            <person name="Ravi A."/>
            <person name="Getino M."/>
            <person name="Pursley I."/>
            <person name="Horton D.L."/>
            <person name="Alikhan N.F."/>
            <person name="Baker D."/>
            <person name="Gharbi K."/>
            <person name="Hall N."/>
            <person name="Watson M."/>
            <person name="Adriaenssens E.M."/>
            <person name="Foster-Nyarko E."/>
            <person name="Jarju S."/>
            <person name="Secka A."/>
            <person name="Antonio M."/>
            <person name="Oren A."/>
            <person name="Chaudhuri R.R."/>
            <person name="La Ragione R."/>
            <person name="Hildebrand F."/>
            <person name="Pallen M.J."/>
        </authorList>
    </citation>
    <scope>NUCLEOTIDE SEQUENCE</scope>
    <source>
        <strain evidence="3">ChiSjej1B19-7085</strain>
    </source>
</reference>
<dbReference type="EMBL" id="DVHF01000036">
    <property type="protein sequence ID" value="HIR56619.1"/>
    <property type="molecule type" value="Genomic_DNA"/>
</dbReference>
<dbReference type="InterPro" id="IPR026870">
    <property type="entry name" value="Zinc_ribbon_dom"/>
</dbReference>
<evidence type="ECO:0000313" key="4">
    <source>
        <dbReference type="Proteomes" id="UP000886785"/>
    </source>
</evidence>
<protein>
    <submittedName>
        <fullName evidence="3">Zinc ribbon domain-containing protein</fullName>
    </submittedName>
</protein>